<dbReference type="RefSeq" id="XP_067815806.1">
    <property type="nucleotide sequence ID" value="XM_067962611.1"/>
</dbReference>
<reference evidence="2 3" key="1">
    <citation type="journal article" date="2021" name="Genome Biol.">
        <title>AFLAP: assembly-free linkage analysis pipeline using k-mers from genome sequencing data.</title>
        <authorList>
            <person name="Fletcher K."/>
            <person name="Zhang L."/>
            <person name="Gil J."/>
            <person name="Han R."/>
            <person name="Cavanaugh K."/>
            <person name="Michelmore R."/>
        </authorList>
    </citation>
    <scope>NUCLEOTIDE SEQUENCE [LARGE SCALE GENOMIC DNA]</scope>
    <source>
        <strain evidence="2 3">SF5</strain>
    </source>
</reference>
<evidence type="ECO:0000313" key="3">
    <source>
        <dbReference type="Proteomes" id="UP000294530"/>
    </source>
</evidence>
<protein>
    <submittedName>
        <fullName evidence="2">Uncharacterized protein</fullName>
    </submittedName>
</protein>
<sequence length="75" mass="8380">MAVLSFGVDLKTHLGDRVFKERVEYRPVVLVDHLRECRAICRQGCQTRKMTAQLGRNASVLCGVLTHDGLDLGLL</sequence>
<proteinExistence type="predicted"/>
<dbReference type="EMBL" id="SHOA02000018">
    <property type="protein sequence ID" value="TDH66307.1"/>
    <property type="molecule type" value="Genomic_DNA"/>
</dbReference>
<name>A0A976NZ70_BRELC</name>
<comment type="caution">
    <text evidence="2">The sequence shown here is derived from an EMBL/GenBank/DDBJ whole genome shotgun (WGS) entry which is preliminary data.</text>
</comment>
<evidence type="ECO:0000313" key="2">
    <source>
        <dbReference type="EMBL" id="TDH73361.1"/>
    </source>
</evidence>
<reference evidence="2" key="2">
    <citation type="submission" date="2021-07" db="EMBL/GenBank/DDBJ databases">
        <authorList>
            <person name="Fletcher K."/>
        </authorList>
    </citation>
    <scope>NUCLEOTIDE SEQUENCE</scope>
    <source>
        <strain evidence="2">SF5</strain>
    </source>
</reference>
<gene>
    <name evidence="1" type="ORF">CCR75_004525</name>
    <name evidence="2" type="ORF">CCR75_005512</name>
</gene>
<keyword evidence="3" id="KW-1185">Reference proteome</keyword>
<dbReference type="KEGG" id="blac:94348282"/>
<dbReference type="EMBL" id="SHOA02000001">
    <property type="protein sequence ID" value="TDH73361.1"/>
    <property type="molecule type" value="Genomic_DNA"/>
</dbReference>
<dbReference type="AlphaFoldDB" id="A0A976NZ70"/>
<accession>A0A976NZ70</accession>
<dbReference type="GeneID" id="94348282"/>
<organism evidence="2 3">
    <name type="scientific">Bremia lactucae</name>
    <name type="common">Lettuce downy mildew</name>
    <dbReference type="NCBI Taxonomy" id="4779"/>
    <lineage>
        <taxon>Eukaryota</taxon>
        <taxon>Sar</taxon>
        <taxon>Stramenopiles</taxon>
        <taxon>Oomycota</taxon>
        <taxon>Peronosporomycetes</taxon>
        <taxon>Peronosporales</taxon>
        <taxon>Peronosporaceae</taxon>
        <taxon>Bremia</taxon>
    </lineage>
</organism>
<dbReference type="Proteomes" id="UP000294530">
    <property type="component" value="Unassembled WGS sequence"/>
</dbReference>
<evidence type="ECO:0000313" key="1">
    <source>
        <dbReference type="EMBL" id="TDH66307.1"/>
    </source>
</evidence>